<dbReference type="Gene3D" id="1.10.600.10">
    <property type="entry name" value="Farnesyl Diphosphate Synthase"/>
    <property type="match status" value="1"/>
</dbReference>
<dbReference type="Proteomes" id="UP001642360">
    <property type="component" value="Unassembled WGS sequence"/>
</dbReference>
<organism evidence="1 2">
    <name type="scientific">Ilex paraguariensis</name>
    <name type="common">yerba mate</name>
    <dbReference type="NCBI Taxonomy" id="185542"/>
    <lineage>
        <taxon>Eukaryota</taxon>
        <taxon>Viridiplantae</taxon>
        <taxon>Streptophyta</taxon>
        <taxon>Embryophyta</taxon>
        <taxon>Tracheophyta</taxon>
        <taxon>Spermatophyta</taxon>
        <taxon>Magnoliopsida</taxon>
        <taxon>eudicotyledons</taxon>
        <taxon>Gunneridae</taxon>
        <taxon>Pentapetalae</taxon>
        <taxon>asterids</taxon>
        <taxon>campanulids</taxon>
        <taxon>Aquifoliales</taxon>
        <taxon>Aquifoliaceae</taxon>
        <taxon>Ilex</taxon>
    </lineage>
</organism>
<comment type="caution">
    <text evidence="1">The sequence shown here is derived from an EMBL/GenBank/DDBJ whole genome shotgun (WGS) entry which is preliminary data.</text>
</comment>
<evidence type="ECO:0000313" key="1">
    <source>
        <dbReference type="EMBL" id="CAK9142070.1"/>
    </source>
</evidence>
<reference evidence="1 2" key="1">
    <citation type="submission" date="2024-02" db="EMBL/GenBank/DDBJ databases">
        <authorList>
            <person name="Vignale AGUSTIN F."/>
            <person name="Sosa J E."/>
            <person name="Modenutti C."/>
        </authorList>
    </citation>
    <scope>NUCLEOTIDE SEQUENCE [LARGE SCALE GENOMIC DNA]</scope>
</reference>
<evidence type="ECO:0000313" key="2">
    <source>
        <dbReference type="Proteomes" id="UP001642360"/>
    </source>
</evidence>
<gene>
    <name evidence="1" type="ORF">ILEXP_LOCUS9711</name>
</gene>
<proteinExistence type="predicted"/>
<accession>A0ABC8RAR5</accession>
<protein>
    <submittedName>
        <fullName evidence="1">Uncharacterized protein</fullName>
    </submittedName>
</protein>
<dbReference type="InterPro" id="IPR044844">
    <property type="entry name" value="Trans_IPPS_euk-type"/>
</dbReference>
<keyword evidence="2" id="KW-1185">Reference proteome</keyword>
<dbReference type="PANTHER" id="PTHR11626:SF2">
    <property type="entry name" value="SQUALENE SYNTHASE"/>
    <property type="match status" value="1"/>
</dbReference>
<dbReference type="InterPro" id="IPR008949">
    <property type="entry name" value="Isoprenoid_synthase_dom_sf"/>
</dbReference>
<dbReference type="PANTHER" id="PTHR11626">
    <property type="entry name" value="FARNESYL-DIPHOSPHATE FARNESYLTRANSFERASE"/>
    <property type="match status" value="1"/>
</dbReference>
<dbReference type="EMBL" id="CAUOFW020001192">
    <property type="protein sequence ID" value="CAK9142070.1"/>
    <property type="molecule type" value="Genomic_DNA"/>
</dbReference>
<dbReference type="AlphaFoldDB" id="A0ABC8RAR5"/>
<name>A0ABC8RAR5_9AQUA</name>
<sequence>MVSLGAILKHPDDLYPMLKLKMAARHAEKQIPPEPHWGFCYTMLLKVSRSFAFVIQQLGTELRNAVSRSFAFVIQQLGTELRNAVSLDPQISIDFVLLENFYGDF</sequence>